<protein>
    <submittedName>
        <fullName evidence="3">DUF1127 domain-containing protein</fullName>
    </submittedName>
</protein>
<reference evidence="3 4" key="1">
    <citation type="submission" date="2019-03" db="EMBL/GenBank/DDBJ databases">
        <title>Primorskyibacter sp. SS33 isolated from sediments.</title>
        <authorList>
            <person name="Xunke S."/>
        </authorList>
    </citation>
    <scope>NUCLEOTIDE SEQUENCE [LARGE SCALE GENOMIC DNA]</scope>
    <source>
        <strain evidence="3 4">SS33</strain>
    </source>
</reference>
<proteinExistence type="predicted"/>
<dbReference type="Pfam" id="PF06568">
    <property type="entry name" value="YjiS-like"/>
    <property type="match status" value="1"/>
</dbReference>
<feature type="region of interest" description="Disordered" evidence="1">
    <location>
        <begin position="100"/>
        <end position="121"/>
    </location>
</feature>
<dbReference type="EMBL" id="SNAA01000008">
    <property type="protein sequence ID" value="TDL79641.1"/>
    <property type="molecule type" value="Genomic_DNA"/>
</dbReference>
<gene>
    <name evidence="3" type="ORF">E2L08_08530</name>
</gene>
<evidence type="ECO:0000313" key="4">
    <source>
        <dbReference type="Proteomes" id="UP000295701"/>
    </source>
</evidence>
<evidence type="ECO:0000259" key="2">
    <source>
        <dbReference type="Pfam" id="PF06568"/>
    </source>
</evidence>
<sequence>MRHGSPSASERVMHPYLFFQNSPFGPRQNGAGHDDLPRYTTRRGKGWLRAAMRRWERRKMAAALHALPDHLLNDIGIRRGNIRLLVDDLDDRELSMRPVSPRLARSHAPRARAAGADRAHA</sequence>
<evidence type="ECO:0000313" key="3">
    <source>
        <dbReference type="EMBL" id="TDL79641.1"/>
    </source>
</evidence>
<dbReference type="AlphaFoldDB" id="A0A4R6A7B3"/>
<dbReference type="InterPro" id="IPR009506">
    <property type="entry name" value="YjiS-like"/>
</dbReference>
<keyword evidence="4" id="KW-1185">Reference proteome</keyword>
<dbReference type="OrthoDB" id="7876746at2"/>
<comment type="caution">
    <text evidence="3">The sequence shown here is derived from an EMBL/GenBank/DDBJ whole genome shotgun (WGS) entry which is preliminary data.</text>
</comment>
<accession>A0A4R6A7B3</accession>
<dbReference type="Proteomes" id="UP000295701">
    <property type="component" value="Unassembled WGS sequence"/>
</dbReference>
<organism evidence="3 4">
    <name type="scientific">Palleronia sediminis</name>
    <dbReference type="NCBI Taxonomy" id="2547833"/>
    <lineage>
        <taxon>Bacteria</taxon>
        <taxon>Pseudomonadati</taxon>
        <taxon>Pseudomonadota</taxon>
        <taxon>Alphaproteobacteria</taxon>
        <taxon>Rhodobacterales</taxon>
        <taxon>Roseobacteraceae</taxon>
        <taxon>Palleronia</taxon>
    </lineage>
</organism>
<feature type="domain" description="YjiS-like" evidence="2">
    <location>
        <begin position="49"/>
        <end position="83"/>
    </location>
</feature>
<evidence type="ECO:0000256" key="1">
    <source>
        <dbReference type="SAM" id="MobiDB-lite"/>
    </source>
</evidence>
<name>A0A4R6A7B3_9RHOB</name>